<dbReference type="EC" id="4.2.2.n1" evidence="8"/>
<dbReference type="NCBIfam" id="NF008112">
    <property type="entry name" value="PRK10859.1"/>
    <property type="match status" value="1"/>
</dbReference>
<proteinExistence type="inferred from homology"/>
<dbReference type="GO" id="GO:0000270">
    <property type="term" value="P:peptidoglycan metabolic process"/>
    <property type="evidence" value="ECO:0007669"/>
    <property type="project" value="InterPro"/>
</dbReference>
<dbReference type="HAMAP" id="MF_02016">
    <property type="entry name" value="MltF"/>
    <property type="match status" value="1"/>
</dbReference>
<dbReference type="CDD" id="cd13403">
    <property type="entry name" value="MLTF-like"/>
    <property type="match status" value="1"/>
</dbReference>
<comment type="subcellular location">
    <subcellularLocation>
        <location evidence="8">Cell outer membrane</location>
        <topology evidence="8">Peripheral membrane protein</topology>
    </subcellularLocation>
    <text evidence="8">Attached to the inner leaflet of the outer membrane.</text>
</comment>
<dbReference type="Proteomes" id="UP000231409">
    <property type="component" value="Unassembled WGS sequence"/>
</dbReference>
<evidence type="ECO:0000256" key="5">
    <source>
        <dbReference type="ARBA" id="ARBA00023237"/>
    </source>
</evidence>
<dbReference type="PANTHER" id="PTHR35936">
    <property type="entry name" value="MEMBRANE-BOUND LYTIC MUREIN TRANSGLYCOSYLASE F"/>
    <property type="match status" value="1"/>
</dbReference>
<feature type="active site" evidence="8">
    <location>
        <position position="296"/>
    </location>
</feature>
<comment type="similarity">
    <text evidence="8">In the C-terminal section; belongs to the transglycosylase Slt family.</text>
</comment>
<keyword evidence="3 8" id="KW-0732">Signal</keyword>
<dbReference type="InterPro" id="IPR023346">
    <property type="entry name" value="Lysozyme-like_dom_sf"/>
</dbReference>
<evidence type="ECO:0000259" key="9">
    <source>
        <dbReference type="SMART" id="SM00062"/>
    </source>
</evidence>
<evidence type="ECO:0000256" key="3">
    <source>
        <dbReference type="ARBA" id="ARBA00022729"/>
    </source>
</evidence>
<dbReference type="Gene3D" id="3.40.190.10">
    <property type="entry name" value="Periplasmic binding protein-like II"/>
    <property type="match status" value="2"/>
</dbReference>
<keyword evidence="5 8" id="KW-0998">Cell outer membrane</keyword>
<dbReference type="Pfam" id="PF01464">
    <property type="entry name" value="SLT"/>
    <property type="match status" value="1"/>
</dbReference>
<evidence type="ECO:0000256" key="1">
    <source>
        <dbReference type="ARBA" id="ARBA00007734"/>
    </source>
</evidence>
<accession>A0A2G1URT9</accession>
<comment type="similarity">
    <text evidence="8">In the N-terminal section; belongs to the bacterial solute-binding protein 3 family.</text>
</comment>
<name>A0A2G1URT9_9GAMM</name>
<comment type="similarity">
    <text evidence="2">Belongs to the bacterial solute-binding protein 3 family.</text>
</comment>
<comment type="domain">
    <text evidence="8">The N-terminal domain does not have lytic activity and probably modulates enzymatic activity. The C-terminal domain is the catalytic active domain.</text>
</comment>
<gene>
    <name evidence="8" type="primary">mltF</name>
    <name evidence="10" type="ORF">CLH61_00975</name>
</gene>
<dbReference type="EMBL" id="NTFH01000001">
    <property type="protein sequence ID" value="PHQ17183.1"/>
    <property type="molecule type" value="Genomic_DNA"/>
</dbReference>
<comment type="catalytic activity">
    <reaction evidence="8">
        <text>Exolytic cleavage of the (1-&gt;4)-beta-glycosidic linkage between N-acetylmuramic acid (MurNAc) and N-acetylglucosamine (GlcNAc) residues in peptidoglycan, from either the reducing or the non-reducing ends of the peptidoglycan chains, with concomitant formation of a 1,6-anhydrobond in the MurNAc residue.</text>
        <dbReference type="EC" id="4.2.2.n1"/>
    </reaction>
</comment>
<evidence type="ECO:0000256" key="6">
    <source>
        <dbReference type="ARBA" id="ARBA00023239"/>
    </source>
</evidence>
<comment type="similarity">
    <text evidence="1">Belongs to the transglycosylase Slt family.</text>
</comment>
<dbReference type="GO" id="GO:0009279">
    <property type="term" value="C:cell outer membrane"/>
    <property type="evidence" value="ECO:0007669"/>
    <property type="project" value="UniProtKB-SubCell"/>
</dbReference>
<keyword evidence="4 8" id="KW-0472">Membrane</keyword>
<comment type="caution">
    <text evidence="8">Lacks conserved residue(s) required for the propagation of feature annotation.</text>
</comment>
<sequence>MASLALLATGCSRPTTLEEIRSEGVLHVITRNAPSVYYEGRDGPTGFEYELAKRFADEIGVELRVRVAEDNAEILSVLDRNYAHIGLAGLVERPGFSDNYRILPNGLEARSVVVYNRDVERPETVADLRNTAIHLVAESNHEHYLNALASEYPELQWQVHPGLDPAGLLGRVESGEFKVAVVASNELDLNHVFFPDVKEAFSLNEPESLNWLFPIEQDETLLNAAAEFLDRLASDGTLAQLTERFYGHLDRLNYVGARTFVHHVRNRLPRYETLFQDYGSKHGIDWRLLAAIGYQESHWRPNAVSPTGVRGLMMLTRTTASQIGIENRLDPEESIQGGARYFTLVKEQIPERIPEPDRTWFALASYNVGFGHLEDARRLTEDAGKNPDRWMDVKEFLPLLAQKEWYSKTRYGYARGHEPVIYVQNIRRYYDVLAWMKEPLQATEQVASQEVFPQEVTDEPIADKSDPAESELRAMLPKELGLTPPTL</sequence>
<evidence type="ECO:0000256" key="7">
    <source>
        <dbReference type="ARBA" id="ARBA00023316"/>
    </source>
</evidence>
<reference evidence="10 11" key="1">
    <citation type="submission" date="2017-09" db="EMBL/GenBank/DDBJ databases">
        <title>The draft genome sequences of Marinobacter sp. PWS21.</title>
        <authorList>
            <person name="Cao J."/>
        </authorList>
    </citation>
    <scope>NUCLEOTIDE SEQUENCE [LARGE SCALE GENOMIC DNA]</scope>
    <source>
        <strain evidence="10 11">PWS21</strain>
    </source>
</reference>
<keyword evidence="7 8" id="KW-0961">Cell wall biogenesis/degradation</keyword>
<organism evidence="10 11">
    <name type="scientific">Marinobacter profundi</name>
    <dbReference type="NCBI Taxonomy" id="2666256"/>
    <lineage>
        <taxon>Bacteria</taxon>
        <taxon>Pseudomonadati</taxon>
        <taxon>Pseudomonadota</taxon>
        <taxon>Gammaproteobacteria</taxon>
        <taxon>Pseudomonadales</taxon>
        <taxon>Marinobacteraceae</taxon>
        <taxon>Marinobacter</taxon>
    </lineage>
</organism>
<dbReference type="SMART" id="SM00062">
    <property type="entry name" value="PBPb"/>
    <property type="match status" value="1"/>
</dbReference>
<dbReference type="SUPFAM" id="SSF53850">
    <property type="entry name" value="Periplasmic binding protein-like II"/>
    <property type="match status" value="1"/>
</dbReference>
<dbReference type="InterPro" id="IPR001638">
    <property type="entry name" value="Solute-binding_3/MltF_N"/>
</dbReference>
<dbReference type="Pfam" id="PF00497">
    <property type="entry name" value="SBP_bac_3"/>
    <property type="match status" value="1"/>
</dbReference>
<dbReference type="GO" id="GO:0071555">
    <property type="term" value="P:cell wall organization"/>
    <property type="evidence" value="ECO:0007669"/>
    <property type="project" value="UniProtKB-KW"/>
</dbReference>
<keyword evidence="6 8" id="KW-0456">Lyase</keyword>
<evidence type="ECO:0000256" key="8">
    <source>
        <dbReference type="HAMAP-Rule" id="MF_02016"/>
    </source>
</evidence>
<dbReference type="CDD" id="cd01009">
    <property type="entry name" value="PBP2_YfhD_N"/>
    <property type="match status" value="1"/>
</dbReference>
<dbReference type="AlphaFoldDB" id="A0A2G1URT9"/>
<evidence type="ECO:0000313" key="10">
    <source>
        <dbReference type="EMBL" id="PHQ17183.1"/>
    </source>
</evidence>
<feature type="domain" description="Solute-binding protein family 3/N-terminal" evidence="9">
    <location>
        <begin position="25"/>
        <end position="249"/>
    </location>
</feature>
<evidence type="ECO:0000256" key="2">
    <source>
        <dbReference type="ARBA" id="ARBA00010333"/>
    </source>
</evidence>
<dbReference type="InterPro" id="IPR008258">
    <property type="entry name" value="Transglycosylase_SLT_dom_1"/>
</dbReference>
<dbReference type="PROSITE" id="PS00922">
    <property type="entry name" value="TRANSGLYCOSYLASE"/>
    <property type="match status" value="1"/>
</dbReference>
<dbReference type="SUPFAM" id="SSF53955">
    <property type="entry name" value="Lysozyme-like"/>
    <property type="match status" value="1"/>
</dbReference>
<feature type="region of interest" description="LT domain" evidence="8">
    <location>
        <begin position="250"/>
        <end position="487"/>
    </location>
</feature>
<comment type="caution">
    <text evidence="10">The sequence shown here is derived from an EMBL/GenBank/DDBJ whole genome shotgun (WGS) entry which is preliminary data.</text>
</comment>
<comment type="function">
    <text evidence="8">Murein-degrading enzyme that degrades murein glycan strands and insoluble, high-molecular weight murein sacculi, with the concomitant formation of a 1,6-anhydromuramoyl product. Lytic transglycosylases (LTs) play an integral role in the metabolism of the peptidoglycan (PG) sacculus. Their lytic action creates space within the PG sacculus to allow for its expansion as well as for the insertion of various structures such as secretion systems and flagella.</text>
</comment>
<dbReference type="Gene3D" id="1.10.530.10">
    <property type="match status" value="1"/>
</dbReference>
<dbReference type="InterPro" id="IPR023703">
    <property type="entry name" value="MltF"/>
</dbReference>
<evidence type="ECO:0000313" key="11">
    <source>
        <dbReference type="Proteomes" id="UP000231409"/>
    </source>
</evidence>
<dbReference type="PANTHER" id="PTHR35936:SF32">
    <property type="entry name" value="MEMBRANE-BOUND LYTIC MUREIN TRANSGLYCOSYLASE F"/>
    <property type="match status" value="1"/>
</dbReference>
<protein>
    <recommendedName>
        <fullName evidence="8">Membrane-bound lytic murein transglycosylase F</fullName>
        <ecNumber evidence="8">4.2.2.n1</ecNumber>
    </recommendedName>
    <alternativeName>
        <fullName evidence="8">Murein lyase F</fullName>
    </alternativeName>
</protein>
<evidence type="ECO:0000256" key="4">
    <source>
        <dbReference type="ARBA" id="ARBA00023136"/>
    </source>
</evidence>
<dbReference type="GO" id="GO:0008933">
    <property type="term" value="F:peptidoglycan lytic transglycosylase activity"/>
    <property type="evidence" value="ECO:0007669"/>
    <property type="project" value="UniProtKB-UniRule"/>
</dbReference>
<dbReference type="GO" id="GO:0016998">
    <property type="term" value="P:cell wall macromolecule catabolic process"/>
    <property type="evidence" value="ECO:0007669"/>
    <property type="project" value="UniProtKB-UniRule"/>
</dbReference>
<keyword evidence="11" id="KW-1185">Reference proteome</keyword>
<dbReference type="InterPro" id="IPR000189">
    <property type="entry name" value="Transglyc_AS"/>
</dbReference>